<evidence type="ECO:0000313" key="3">
    <source>
        <dbReference type="Proteomes" id="UP001189303"/>
    </source>
</evidence>
<evidence type="ECO:0000313" key="1">
    <source>
        <dbReference type="EMBL" id="CAJ0728126.1"/>
    </source>
</evidence>
<dbReference type="InterPro" id="IPR016776">
    <property type="entry name" value="ApeP-like_dehydratase"/>
</dbReference>
<accession>A0A2P4RHI9</accession>
<organism evidence="2 4">
    <name type="scientific">Ralstonia pickettii</name>
    <name type="common">Burkholderia pickettii</name>
    <dbReference type="NCBI Taxonomy" id="329"/>
    <lineage>
        <taxon>Bacteria</taxon>
        <taxon>Pseudomonadati</taxon>
        <taxon>Pseudomonadota</taxon>
        <taxon>Betaproteobacteria</taxon>
        <taxon>Burkholderiales</taxon>
        <taxon>Burkholderiaceae</taxon>
        <taxon>Ralstonia</taxon>
    </lineage>
</organism>
<gene>
    <name evidence="2" type="ORF">DEE74_19845</name>
    <name evidence="1" type="ORF">R38712_03603</name>
</gene>
<reference evidence="1 3" key="2">
    <citation type="submission" date="2023-07" db="EMBL/GenBank/DDBJ databases">
        <authorList>
            <person name="Peeters C."/>
        </authorList>
    </citation>
    <scope>NUCLEOTIDE SEQUENCE [LARGE SCALE GENOMIC DNA]</scope>
    <source>
        <strain evidence="1 3">R-38712</strain>
    </source>
</reference>
<name>A0A2P4RHI9_RALPI</name>
<reference evidence="2" key="1">
    <citation type="submission" date="2018-06" db="EMBL/GenBank/DDBJ databases">
        <authorList>
            <person name="O'Rourke A."/>
        </authorList>
    </citation>
    <scope>NUCLEOTIDE SEQUENCE</scope>
    <source>
        <strain evidence="2">132550021-3</strain>
    </source>
</reference>
<comment type="caution">
    <text evidence="2">The sequence shown here is derived from an EMBL/GenBank/DDBJ whole genome shotgun (WGS) entry which is preliminary data.</text>
</comment>
<dbReference type="Proteomes" id="UP001189303">
    <property type="component" value="Unassembled WGS sequence"/>
</dbReference>
<dbReference type="Pfam" id="PF22817">
    <property type="entry name" value="ApeP-like"/>
    <property type="match status" value="1"/>
</dbReference>
<protein>
    <submittedName>
        <fullName evidence="2">Hotdog family protein</fullName>
    </submittedName>
</protein>
<dbReference type="RefSeq" id="WP_012761118.1">
    <property type="nucleotide sequence ID" value="NZ_CATWFT010000012.1"/>
</dbReference>
<dbReference type="Proteomes" id="UP001199322">
    <property type="component" value="Unassembled WGS sequence"/>
</dbReference>
<dbReference type="SUPFAM" id="SSF54637">
    <property type="entry name" value="Thioesterase/thiol ester dehydrase-isomerase"/>
    <property type="match status" value="1"/>
</dbReference>
<proteinExistence type="predicted"/>
<dbReference type="EMBL" id="CATWFT010000012">
    <property type="protein sequence ID" value="CAJ0728126.1"/>
    <property type="molecule type" value="Genomic_DNA"/>
</dbReference>
<evidence type="ECO:0000313" key="2">
    <source>
        <dbReference type="EMBL" id="MBX3892122.1"/>
    </source>
</evidence>
<dbReference type="Gene3D" id="3.10.129.10">
    <property type="entry name" value="Hotdog Thioesterase"/>
    <property type="match status" value="1"/>
</dbReference>
<dbReference type="EMBL" id="QGBI01000020">
    <property type="protein sequence ID" value="MBX3892122.1"/>
    <property type="molecule type" value="Genomic_DNA"/>
</dbReference>
<sequence>MTSSAQPTPPLDRDWIAARIPHSGAMCLLDAVIAWDEAHIYCSATSHRDIANPLRSHGQLAAVCGIEYAAQAMAVHGALCDAAQARPRAGFLASVRSIEAHVPRLDTIETPLDVEAERIGGDGINVLYRFTVRSGARILLTGRAAVVLDATVA</sequence>
<dbReference type="CDD" id="cd01289">
    <property type="entry name" value="FabA_like"/>
    <property type="match status" value="1"/>
</dbReference>
<evidence type="ECO:0000313" key="4">
    <source>
        <dbReference type="Proteomes" id="UP001199322"/>
    </source>
</evidence>
<dbReference type="InterPro" id="IPR029069">
    <property type="entry name" value="HotDog_dom_sf"/>
</dbReference>
<dbReference type="AlphaFoldDB" id="A0A2P4RHI9"/>
<keyword evidence="3" id="KW-1185">Reference proteome</keyword>